<keyword evidence="9" id="KW-1185">Reference proteome</keyword>
<comment type="caution">
    <text evidence="8">The sequence shown here is derived from an EMBL/GenBank/DDBJ whole genome shotgun (WGS) entry which is preliminary data.</text>
</comment>
<protein>
    <recommendedName>
        <fullName evidence="7">FAD/NAD(P)-binding domain-containing protein</fullName>
    </recommendedName>
</protein>
<keyword evidence="3" id="KW-0274">FAD</keyword>
<evidence type="ECO:0000259" key="7">
    <source>
        <dbReference type="Pfam" id="PF07992"/>
    </source>
</evidence>
<gene>
    <name evidence="8" type="ORF">Ahu01nite_029980</name>
</gene>
<evidence type="ECO:0000256" key="2">
    <source>
        <dbReference type="ARBA" id="ARBA00022630"/>
    </source>
</evidence>
<dbReference type="Proteomes" id="UP000603200">
    <property type="component" value="Unassembled WGS sequence"/>
</dbReference>
<evidence type="ECO:0000256" key="6">
    <source>
        <dbReference type="SAM" id="MobiDB-lite"/>
    </source>
</evidence>
<keyword evidence="5" id="KW-0520">NAD</keyword>
<evidence type="ECO:0000256" key="3">
    <source>
        <dbReference type="ARBA" id="ARBA00022827"/>
    </source>
</evidence>
<dbReference type="InterPro" id="IPR023753">
    <property type="entry name" value="FAD/NAD-binding_dom"/>
</dbReference>
<dbReference type="EMBL" id="BOMN01000033">
    <property type="protein sequence ID" value="GIE19896.1"/>
    <property type="molecule type" value="Genomic_DNA"/>
</dbReference>
<comment type="similarity">
    <text evidence="1">Belongs to the NADH dehydrogenase family.</text>
</comment>
<dbReference type="Pfam" id="PF07992">
    <property type="entry name" value="Pyr_redox_2"/>
    <property type="match status" value="1"/>
</dbReference>
<dbReference type="PANTHER" id="PTHR43706">
    <property type="entry name" value="NADH DEHYDROGENASE"/>
    <property type="match status" value="1"/>
</dbReference>
<name>A0ABQ3ZMT6_9ACTN</name>
<feature type="domain" description="FAD/NAD(P)-binding" evidence="7">
    <location>
        <begin position="321"/>
        <end position="642"/>
    </location>
</feature>
<evidence type="ECO:0000313" key="9">
    <source>
        <dbReference type="Proteomes" id="UP000603200"/>
    </source>
</evidence>
<accession>A0ABQ3ZMT6</accession>
<sequence>MGYWGTIVVARPAGLLVEQAGVDGFGYEHRWLRELGDGWQMLETTGFDDPPDLCAPAGAVAASTGQPVFAAYVSDSDCAVMCSAVPGAVGALTHLWDVGGPCGSYRHQPRHLPEPAGRELDDVVAELIGWAAVAGLRADVAAVRALLLSGGPADDLVFGLVKAFGAAGIGRTLPWSFDPRAGPFRLVTSTWGLPEKARTEANRRRTPEQPWEAASLVLAREIWASLYTASPDVAGLARRAVAVQAEYCAIHDPDEEAEAFESYFAGLADGSLPPENPEWSGREWADSRATGGVSTASGGQRSWGRRPPGARTEGSPMARPRIVIVGAGFAGFEAARTLAKQSRGAADIVIINPTDYFLYLPLLPEVAAGILEPRRVSVSITGALPGVKLVLGEVDGFDFDARTVSYVDPDGSKGSIGYHRLVIAAGSVNKLLPVPGVTEYAHGFRGIPEALFLRDHIIRQIEMADTAEDPAEREARTTFVVVGAGYTGTEVAAQGVLFTEALTRHRPQLAGRARWLLIDTADRVLPSLDERLARAAGEVLGRRGVEVLLKTSVKEAGAEGVHLSNGDFVPTRSLIWCVGVRPDPLVDNLGLEVKQGRLVVDEFLNVPGLPDVYAIGDAAAVPDLTRPGEITGMTAQHASRQGKTAAHNIAASYGKGRRRAYKHHDLGFVVDLGGLDSAANPVGVPLKGFPAKVVTRGYHLISMPGNRVRVAADWLLDAVLPRQGVQLGLVSATAVPLDSALPQGLPDTGQTQEKSDS</sequence>
<dbReference type="PRINTS" id="PR00411">
    <property type="entry name" value="PNDRDTASEI"/>
</dbReference>
<dbReference type="Gene3D" id="3.50.50.100">
    <property type="match status" value="1"/>
</dbReference>
<dbReference type="SUPFAM" id="SSF51905">
    <property type="entry name" value="FAD/NAD(P)-binding domain"/>
    <property type="match status" value="1"/>
</dbReference>
<keyword evidence="2" id="KW-0285">Flavoprotein</keyword>
<dbReference type="PANTHER" id="PTHR43706:SF45">
    <property type="entry name" value="NADH DEHYDROGENASE-LIKE PROTEIN RV1812C"/>
    <property type="match status" value="1"/>
</dbReference>
<organism evidence="8 9">
    <name type="scientific">Winogradskya humida</name>
    <dbReference type="NCBI Taxonomy" id="113566"/>
    <lineage>
        <taxon>Bacteria</taxon>
        <taxon>Bacillati</taxon>
        <taxon>Actinomycetota</taxon>
        <taxon>Actinomycetes</taxon>
        <taxon>Micromonosporales</taxon>
        <taxon>Micromonosporaceae</taxon>
        <taxon>Winogradskya</taxon>
    </lineage>
</organism>
<feature type="region of interest" description="Disordered" evidence="6">
    <location>
        <begin position="275"/>
        <end position="317"/>
    </location>
</feature>
<evidence type="ECO:0000256" key="5">
    <source>
        <dbReference type="ARBA" id="ARBA00023027"/>
    </source>
</evidence>
<dbReference type="InterPro" id="IPR036188">
    <property type="entry name" value="FAD/NAD-bd_sf"/>
</dbReference>
<evidence type="ECO:0000313" key="8">
    <source>
        <dbReference type="EMBL" id="GIE19896.1"/>
    </source>
</evidence>
<dbReference type="InterPro" id="IPR045024">
    <property type="entry name" value="NDH-2"/>
</dbReference>
<evidence type="ECO:0000256" key="4">
    <source>
        <dbReference type="ARBA" id="ARBA00023002"/>
    </source>
</evidence>
<evidence type="ECO:0000256" key="1">
    <source>
        <dbReference type="ARBA" id="ARBA00005272"/>
    </source>
</evidence>
<dbReference type="PRINTS" id="PR00368">
    <property type="entry name" value="FADPNR"/>
</dbReference>
<reference evidence="8 9" key="1">
    <citation type="submission" date="2021-01" db="EMBL/GenBank/DDBJ databases">
        <title>Whole genome shotgun sequence of Actinoplanes humidus NBRC 14915.</title>
        <authorList>
            <person name="Komaki H."/>
            <person name="Tamura T."/>
        </authorList>
    </citation>
    <scope>NUCLEOTIDE SEQUENCE [LARGE SCALE GENOMIC DNA]</scope>
    <source>
        <strain evidence="8 9">NBRC 14915</strain>
    </source>
</reference>
<proteinExistence type="inferred from homology"/>
<keyword evidence="4" id="KW-0560">Oxidoreductase</keyword>